<dbReference type="EC" id="6.1.1.17" evidence="10"/>
<evidence type="ECO:0000256" key="8">
    <source>
        <dbReference type="ARBA" id="ARBA00022917"/>
    </source>
</evidence>
<dbReference type="InterPro" id="IPR000924">
    <property type="entry name" value="Glu/Gln-tRNA-synth"/>
</dbReference>
<comment type="caution">
    <text evidence="13">The sequence shown here is derived from an EMBL/GenBank/DDBJ whole genome shotgun (WGS) entry which is preliminary data.</text>
</comment>
<dbReference type="InterPro" id="IPR014729">
    <property type="entry name" value="Rossmann-like_a/b/a_fold"/>
</dbReference>
<dbReference type="HAMAP" id="MF_00022">
    <property type="entry name" value="Glu_tRNA_synth_type1"/>
    <property type="match status" value="1"/>
</dbReference>
<dbReference type="GO" id="GO:0005524">
    <property type="term" value="F:ATP binding"/>
    <property type="evidence" value="ECO:0007669"/>
    <property type="project" value="UniProtKB-UniRule"/>
</dbReference>
<evidence type="ECO:0000256" key="7">
    <source>
        <dbReference type="ARBA" id="ARBA00022840"/>
    </source>
</evidence>
<dbReference type="Gene3D" id="1.10.10.350">
    <property type="match status" value="1"/>
</dbReference>
<keyword evidence="5 10" id="KW-0436">Ligase</keyword>
<dbReference type="InterPro" id="IPR020058">
    <property type="entry name" value="Glu/Gln-tRNA-synth_Ib_cat-dom"/>
</dbReference>
<comment type="subunit">
    <text evidence="3 10">Monomer.</text>
</comment>
<feature type="short sequence motif" description="'HIGH' region" evidence="10">
    <location>
        <begin position="28"/>
        <end position="38"/>
    </location>
</feature>
<dbReference type="InterPro" id="IPR004527">
    <property type="entry name" value="Glu-tRNA-ligase_bac/mito"/>
</dbReference>
<dbReference type="PRINTS" id="PR00987">
    <property type="entry name" value="TRNASYNTHGLU"/>
</dbReference>
<dbReference type="InterPro" id="IPR033910">
    <property type="entry name" value="GluRS_core"/>
</dbReference>
<evidence type="ECO:0000256" key="1">
    <source>
        <dbReference type="ARBA" id="ARBA00004496"/>
    </source>
</evidence>
<dbReference type="GO" id="GO:0006424">
    <property type="term" value="P:glutamyl-tRNA aminoacylation"/>
    <property type="evidence" value="ECO:0007669"/>
    <property type="project" value="UniProtKB-UniRule"/>
</dbReference>
<dbReference type="GO" id="GO:0000049">
    <property type="term" value="F:tRNA binding"/>
    <property type="evidence" value="ECO:0007669"/>
    <property type="project" value="InterPro"/>
</dbReference>
<comment type="function">
    <text evidence="10">Catalyzes the attachment of glutamate to tRNA(Glu) in a two-step reaction: glutamate is first activated by ATP to form Glu-AMP and then transferred to the acceptor end of tRNA(Glu).</text>
</comment>
<keyword evidence="4 10" id="KW-0963">Cytoplasm</keyword>
<comment type="subcellular location">
    <subcellularLocation>
        <location evidence="1 10">Cytoplasm</location>
    </subcellularLocation>
</comment>
<comment type="similarity">
    <text evidence="2 10">Belongs to the class-I aminoacyl-tRNA synthetase family. Glutamate--tRNA ligase type 1 subfamily.</text>
</comment>
<evidence type="ECO:0000259" key="11">
    <source>
        <dbReference type="Pfam" id="PF00749"/>
    </source>
</evidence>
<name>A0A2W5KZA4_SPHMC</name>
<evidence type="ECO:0000256" key="2">
    <source>
        <dbReference type="ARBA" id="ARBA00007894"/>
    </source>
</evidence>
<dbReference type="InterPro" id="IPR001412">
    <property type="entry name" value="aa-tRNA-synth_I_CS"/>
</dbReference>
<dbReference type="AlphaFoldDB" id="A0A2W5KZA4"/>
<dbReference type="Gene3D" id="3.40.50.620">
    <property type="entry name" value="HUPs"/>
    <property type="match status" value="1"/>
</dbReference>
<dbReference type="PANTHER" id="PTHR43311:SF2">
    <property type="entry name" value="GLUTAMATE--TRNA LIGASE, MITOCHONDRIAL-RELATED"/>
    <property type="match status" value="1"/>
</dbReference>
<evidence type="ECO:0000256" key="4">
    <source>
        <dbReference type="ARBA" id="ARBA00022490"/>
    </source>
</evidence>
<dbReference type="PROSITE" id="PS00178">
    <property type="entry name" value="AA_TRNA_LIGASE_I"/>
    <property type="match status" value="1"/>
</dbReference>
<keyword evidence="8 10" id="KW-0648">Protein biosynthesis</keyword>
<proteinExistence type="inferred from homology"/>
<evidence type="ECO:0000256" key="9">
    <source>
        <dbReference type="ARBA" id="ARBA00023146"/>
    </source>
</evidence>
<comment type="caution">
    <text evidence="10">Lacks conserved residue(s) required for the propagation of feature annotation.</text>
</comment>
<protein>
    <recommendedName>
        <fullName evidence="10">Glutamate--tRNA ligase</fullName>
        <ecNumber evidence="10">6.1.1.17</ecNumber>
    </recommendedName>
    <alternativeName>
        <fullName evidence="10">Glutamyl-tRNA synthetase</fullName>
        <shortName evidence="10">GluRS</shortName>
    </alternativeName>
</protein>
<keyword evidence="7 10" id="KW-0067">ATP-binding</keyword>
<dbReference type="InterPro" id="IPR008925">
    <property type="entry name" value="aa_tRNA-synth_I_cd-bd_sf"/>
</dbReference>
<dbReference type="NCBIfam" id="TIGR00464">
    <property type="entry name" value="gltX_bact"/>
    <property type="match status" value="1"/>
</dbReference>
<organism evidence="13 14">
    <name type="scientific">Sphingopyxis macrogoltabida</name>
    <name type="common">Sphingomonas macrogoltabidus</name>
    <dbReference type="NCBI Taxonomy" id="33050"/>
    <lineage>
        <taxon>Bacteria</taxon>
        <taxon>Pseudomonadati</taxon>
        <taxon>Pseudomonadota</taxon>
        <taxon>Alphaproteobacteria</taxon>
        <taxon>Sphingomonadales</taxon>
        <taxon>Sphingomonadaceae</taxon>
        <taxon>Sphingopyxis</taxon>
    </lineage>
</organism>
<dbReference type="GO" id="GO:0004818">
    <property type="term" value="F:glutamate-tRNA ligase activity"/>
    <property type="evidence" value="ECO:0007669"/>
    <property type="project" value="UniProtKB-UniRule"/>
</dbReference>
<sequence>MATENPNDPAPAVSAEATGTDVVTRFAPSPTGFLHIGGARTALFNWLFARHHGGKFLLRIEDTDRARSTDAAIDAILDGMRWLDLDWDGETVFQFARAPRHAAVAQDLLAKGAAYRCYLTQDELAAMRAEAQEKRIPFRVRSPWRDRDDGDPALPHVIRLRAPQDGAVTIRDRVQGDVTVQNAELDDFILLRSDGTPTYMLSVVVDDNDMGITHVIRGDDHLNNAFRQLALIRAMDWREPIYAHVPLIHGADGAKLSKRHGALGVDAYRDDLGYLPEAVNNYLLRLGWGHGDAEIISRDQAIEWFDLAHVGRSPSRFDFKKLENLNGHYIREADDARLAALVAPRVERIVGRALDDANRALLARAMEALKPRARTLDEIADGATFLFLGDPLPVDDKAGEVLKAAPDGLLAAVTTRLRGLDDWTTEELEAAVRAEAEAAELGLGKLAQPLRAALTGRTVSPGIFDVLLLLGRDTSLARLDAAQHYPAGA</sequence>
<evidence type="ECO:0000256" key="5">
    <source>
        <dbReference type="ARBA" id="ARBA00022598"/>
    </source>
</evidence>
<dbReference type="CDD" id="cd00808">
    <property type="entry name" value="GluRS_core"/>
    <property type="match status" value="1"/>
</dbReference>
<comment type="catalytic activity">
    <reaction evidence="10">
        <text>tRNA(Glu) + L-glutamate + ATP = L-glutamyl-tRNA(Glu) + AMP + diphosphate</text>
        <dbReference type="Rhea" id="RHEA:23540"/>
        <dbReference type="Rhea" id="RHEA-COMP:9663"/>
        <dbReference type="Rhea" id="RHEA-COMP:9680"/>
        <dbReference type="ChEBI" id="CHEBI:29985"/>
        <dbReference type="ChEBI" id="CHEBI:30616"/>
        <dbReference type="ChEBI" id="CHEBI:33019"/>
        <dbReference type="ChEBI" id="CHEBI:78442"/>
        <dbReference type="ChEBI" id="CHEBI:78520"/>
        <dbReference type="ChEBI" id="CHEBI:456215"/>
        <dbReference type="EC" id="6.1.1.17"/>
    </reaction>
</comment>
<evidence type="ECO:0000313" key="14">
    <source>
        <dbReference type="Proteomes" id="UP000248597"/>
    </source>
</evidence>
<feature type="binding site" evidence="10">
    <location>
        <position position="258"/>
    </location>
    <ligand>
        <name>ATP</name>
        <dbReference type="ChEBI" id="CHEBI:30616"/>
    </ligand>
</feature>
<evidence type="ECO:0000313" key="13">
    <source>
        <dbReference type="EMBL" id="PZQ21409.1"/>
    </source>
</evidence>
<dbReference type="InterPro" id="IPR045462">
    <property type="entry name" value="aa-tRNA-synth_I_cd-bd"/>
</dbReference>
<dbReference type="Pfam" id="PF19269">
    <property type="entry name" value="Anticodon_2"/>
    <property type="match status" value="1"/>
</dbReference>
<dbReference type="GO" id="GO:0008270">
    <property type="term" value="F:zinc ion binding"/>
    <property type="evidence" value="ECO:0007669"/>
    <property type="project" value="InterPro"/>
</dbReference>
<evidence type="ECO:0000256" key="3">
    <source>
        <dbReference type="ARBA" id="ARBA00011245"/>
    </source>
</evidence>
<evidence type="ECO:0000256" key="6">
    <source>
        <dbReference type="ARBA" id="ARBA00022741"/>
    </source>
</evidence>
<accession>A0A2W5KZA4</accession>
<feature type="short sequence motif" description="'KMSKS' region" evidence="10">
    <location>
        <begin position="255"/>
        <end position="259"/>
    </location>
</feature>
<gene>
    <name evidence="10" type="primary">gltX</name>
    <name evidence="13" type="ORF">DI569_12070</name>
</gene>
<dbReference type="SUPFAM" id="SSF52374">
    <property type="entry name" value="Nucleotidylyl transferase"/>
    <property type="match status" value="1"/>
</dbReference>
<feature type="domain" description="Aminoacyl-tRNA synthetase class I anticodon-binding" evidence="12">
    <location>
        <begin position="338"/>
        <end position="482"/>
    </location>
</feature>
<evidence type="ECO:0000256" key="10">
    <source>
        <dbReference type="HAMAP-Rule" id="MF_00022"/>
    </source>
</evidence>
<dbReference type="Pfam" id="PF00749">
    <property type="entry name" value="tRNA-synt_1c"/>
    <property type="match status" value="1"/>
</dbReference>
<dbReference type="PANTHER" id="PTHR43311">
    <property type="entry name" value="GLUTAMATE--TRNA LIGASE"/>
    <property type="match status" value="1"/>
</dbReference>
<dbReference type="InterPro" id="IPR020751">
    <property type="entry name" value="aa-tRNA-synth_I_codon-bd_sub2"/>
</dbReference>
<dbReference type="EMBL" id="QFPJ01000030">
    <property type="protein sequence ID" value="PZQ21409.1"/>
    <property type="molecule type" value="Genomic_DNA"/>
</dbReference>
<keyword evidence="6 10" id="KW-0547">Nucleotide-binding</keyword>
<dbReference type="FunFam" id="3.40.50.620:FF:000007">
    <property type="entry name" value="Glutamate--tRNA ligase"/>
    <property type="match status" value="1"/>
</dbReference>
<keyword evidence="9 10" id="KW-0030">Aminoacyl-tRNA synthetase</keyword>
<reference evidence="13 14" key="1">
    <citation type="submission" date="2017-08" db="EMBL/GenBank/DDBJ databases">
        <title>Infants hospitalized years apart are colonized by the same room-sourced microbial strains.</title>
        <authorList>
            <person name="Brooks B."/>
            <person name="Olm M.R."/>
            <person name="Firek B.A."/>
            <person name="Baker R."/>
            <person name="Thomas B.C."/>
            <person name="Morowitz M.J."/>
            <person name="Banfield J.F."/>
        </authorList>
    </citation>
    <scope>NUCLEOTIDE SEQUENCE [LARGE SCALE GENOMIC DNA]</scope>
    <source>
        <strain evidence="13">S2_005_003_R2_47</strain>
    </source>
</reference>
<dbReference type="GO" id="GO:0005829">
    <property type="term" value="C:cytosol"/>
    <property type="evidence" value="ECO:0007669"/>
    <property type="project" value="TreeGrafter"/>
</dbReference>
<dbReference type="SUPFAM" id="SSF48163">
    <property type="entry name" value="An anticodon-binding domain of class I aminoacyl-tRNA synthetases"/>
    <property type="match status" value="1"/>
</dbReference>
<dbReference type="InterPro" id="IPR049940">
    <property type="entry name" value="GluQ/Sye"/>
</dbReference>
<dbReference type="Proteomes" id="UP000248597">
    <property type="component" value="Unassembled WGS sequence"/>
</dbReference>
<evidence type="ECO:0000259" key="12">
    <source>
        <dbReference type="Pfam" id="PF19269"/>
    </source>
</evidence>
<feature type="domain" description="Glutamyl/glutaminyl-tRNA synthetase class Ib catalytic" evidence="11">
    <location>
        <begin position="22"/>
        <end position="323"/>
    </location>
</feature>